<feature type="domain" description="PA14" evidence="2">
    <location>
        <begin position="343"/>
        <end position="479"/>
    </location>
</feature>
<comment type="caution">
    <text evidence="3">The sequence shown here is derived from an EMBL/GenBank/DDBJ whole genome shotgun (WGS) entry which is preliminary data.</text>
</comment>
<dbReference type="PANTHER" id="PTHR32440">
    <property type="entry name" value="PHOSPHATASE DCR2-RELATED-RELATED"/>
    <property type="match status" value="1"/>
</dbReference>
<dbReference type="GO" id="GO:0016788">
    <property type="term" value="F:hydrolase activity, acting on ester bonds"/>
    <property type="evidence" value="ECO:0007669"/>
    <property type="project" value="TreeGrafter"/>
</dbReference>
<dbReference type="InterPro" id="IPR029052">
    <property type="entry name" value="Metallo-depent_PP-like"/>
</dbReference>
<accession>A0A6L5XEE7</accession>
<dbReference type="Pfam" id="PF07691">
    <property type="entry name" value="PA14"/>
    <property type="match status" value="1"/>
</dbReference>
<dbReference type="EMBL" id="VULT01000008">
    <property type="protein sequence ID" value="MSS17344.1"/>
    <property type="molecule type" value="Genomic_DNA"/>
</dbReference>
<evidence type="ECO:0000313" key="4">
    <source>
        <dbReference type="Proteomes" id="UP000483362"/>
    </source>
</evidence>
<dbReference type="SUPFAM" id="SSF56988">
    <property type="entry name" value="Anthrax protective antigen"/>
    <property type="match status" value="1"/>
</dbReference>
<dbReference type="SMART" id="SM00758">
    <property type="entry name" value="PA14"/>
    <property type="match status" value="1"/>
</dbReference>
<dbReference type="CDD" id="cd07383">
    <property type="entry name" value="MPP_Dcr2"/>
    <property type="match status" value="1"/>
</dbReference>
<dbReference type="InterPro" id="IPR037524">
    <property type="entry name" value="PA14/GLEYA"/>
</dbReference>
<dbReference type="InterPro" id="IPR011658">
    <property type="entry name" value="PA14_dom"/>
</dbReference>
<dbReference type="PANTHER" id="PTHR32440:SF11">
    <property type="entry name" value="METALLOPHOSPHOESTERASE DOMAIN-CONTAINING PROTEIN"/>
    <property type="match status" value="1"/>
</dbReference>
<protein>
    <submittedName>
        <fullName evidence="3">Metallophosphatase</fullName>
    </submittedName>
</protein>
<proteinExistence type="predicted"/>
<sequence>MKRTILLLLVLWAGLTTITAVAATSHRLCFNEGRFKIAQFTDLHWDANSKNNAQNRANILAVVQMEHPDLCVLTGDVVTERPSVEGWHEVIALFEQTRTPYVVLMGNHDAEKLTVDSIYALLEASPWHVGQRGPAGITGAGNCVLPVYGSGAGSEAEALLYCLDSNDYPATTRLGHYDWIHFDQIAWYREQSRHYTQAHGGKPLPALMFFHIPLPEFELLSNDDATCGHQLEGVACSKVNSGMLASIIDEGDVMGVFCGHDHDNDCIGQFLDIALAYGRVSGLDAYGQLQRGARIIELHEGQRKFDSWIATPQGREAIYYYPSGINSEQERLSVYSPAVAANGLVPGVSYTYREGMFKSCNDLSNGTVKAKGTMSNFSIADAPAKDHFGYEYTGYIDVPERGVYNFYLYSDDGSRLYIDGKLVVDNDGSHSAERKGGHIALEQGMHAIVLQYFEDYMGQSLQVRVSARNMPEQDVPSSMLFHKQ</sequence>
<feature type="signal peptide" evidence="1">
    <location>
        <begin position="1"/>
        <end position="22"/>
    </location>
</feature>
<dbReference type="Pfam" id="PF00149">
    <property type="entry name" value="Metallophos"/>
    <property type="match status" value="1"/>
</dbReference>
<dbReference type="Gene3D" id="3.90.182.10">
    <property type="entry name" value="Toxin - Anthrax Protective Antigen,domain 1"/>
    <property type="match status" value="1"/>
</dbReference>
<keyword evidence="1" id="KW-0732">Signal</keyword>
<dbReference type="GO" id="GO:0005737">
    <property type="term" value="C:cytoplasm"/>
    <property type="evidence" value="ECO:0007669"/>
    <property type="project" value="TreeGrafter"/>
</dbReference>
<dbReference type="PROSITE" id="PS51820">
    <property type="entry name" value="PA14"/>
    <property type="match status" value="1"/>
</dbReference>
<name>A0A6L5XEE7_9BACT</name>
<dbReference type="InterPro" id="IPR004843">
    <property type="entry name" value="Calcineurin-like_PHP"/>
</dbReference>
<dbReference type="AlphaFoldDB" id="A0A6L5XEE7"/>
<reference evidence="3 4" key="1">
    <citation type="submission" date="2019-08" db="EMBL/GenBank/DDBJ databases">
        <title>In-depth cultivation of the pig gut microbiome towards novel bacterial diversity and tailored functional studies.</title>
        <authorList>
            <person name="Wylensek D."/>
            <person name="Hitch T.C.A."/>
            <person name="Clavel T."/>
        </authorList>
    </citation>
    <scope>NUCLEOTIDE SEQUENCE [LARGE SCALE GENOMIC DNA]</scope>
    <source>
        <strain evidence="3 4">Oil-RF-744-WCA-WT-10</strain>
    </source>
</reference>
<feature type="chain" id="PRO_5026920782" evidence="1">
    <location>
        <begin position="23"/>
        <end position="484"/>
    </location>
</feature>
<dbReference type="Gene3D" id="3.60.21.10">
    <property type="match status" value="1"/>
</dbReference>
<gene>
    <name evidence="3" type="ORF">FYJ29_06160</name>
</gene>
<evidence type="ECO:0000256" key="1">
    <source>
        <dbReference type="SAM" id="SignalP"/>
    </source>
</evidence>
<organism evidence="3 4">
    <name type="scientific">Sodaliphilus pleomorphus</name>
    <dbReference type="NCBI Taxonomy" id="2606626"/>
    <lineage>
        <taxon>Bacteria</taxon>
        <taxon>Pseudomonadati</taxon>
        <taxon>Bacteroidota</taxon>
        <taxon>Bacteroidia</taxon>
        <taxon>Bacteroidales</taxon>
        <taxon>Muribaculaceae</taxon>
        <taxon>Sodaliphilus</taxon>
    </lineage>
</organism>
<keyword evidence="4" id="KW-1185">Reference proteome</keyword>
<dbReference type="SUPFAM" id="SSF56300">
    <property type="entry name" value="Metallo-dependent phosphatases"/>
    <property type="match status" value="1"/>
</dbReference>
<evidence type="ECO:0000313" key="3">
    <source>
        <dbReference type="EMBL" id="MSS17344.1"/>
    </source>
</evidence>
<dbReference type="RefSeq" id="WP_154326775.1">
    <property type="nucleotide sequence ID" value="NZ_CP045696.1"/>
</dbReference>
<dbReference type="Proteomes" id="UP000483362">
    <property type="component" value="Unassembled WGS sequence"/>
</dbReference>
<evidence type="ECO:0000259" key="2">
    <source>
        <dbReference type="PROSITE" id="PS51820"/>
    </source>
</evidence>